<reference evidence="5 6" key="1">
    <citation type="journal article" date="2009" name="Science">
        <title>Green evolution and dynamic adaptations revealed by genomes of the marine picoeukaryotes Micromonas.</title>
        <authorList>
            <person name="Worden A.Z."/>
            <person name="Lee J.H."/>
            <person name="Mock T."/>
            <person name="Rouze P."/>
            <person name="Simmons M.P."/>
            <person name="Aerts A.L."/>
            <person name="Allen A.E."/>
            <person name="Cuvelier M.L."/>
            <person name="Derelle E."/>
            <person name="Everett M.V."/>
            <person name="Foulon E."/>
            <person name="Grimwood J."/>
            <person name="Gundlach H."/>
            <person name="Henrissat B."/>
            <person name="Napoli C."/>
            <person name="McDonald S.M."/>
            <person name="Parker M.S."/>
            <person name="Rombauts S."/>
            <person name="Salamov A."/>
            <person name="Von Dassow P."/>
            <person name="Badger J.H."/>
            <person name="Coutinho P.M."/>
            <person name="Demir E."/>
            <person name="Dubchak I."/>
            <person name="Gentemann C."/>
            <person name="Eikrem W."/>
            <person name="Gready J.E."/>
            <person name="John U."/>
            <person name="Lanier W."/>
            <person name="Lindquist E.A."/>
            <person name="Lucas S."/>
            <person name="Mayer K.F."/>
            <person name="Moreau H."/>
            <person name="Not F."/>
            <person name="Otillar R."/>
            <person name="Panaud O."/>
            <person name="Pangilinan J."/>
            <person name="Paulsen I."/>
            <person name="Piegu B."/>
            <person name="Poliakov A."/>
            <person name="Robbens S."/>
            <person name="Schmutz J."/>
            <person name="Toulza E."/>
            <person name="Wyss T."/>
            <person name="Zelensky A."/>
            <person name="Zhou K."/>
            <person name="Armbrust E.V."/>
            <person name="Bhattacharya D."/>
            <person name="Goodenough U.W."/>
            <person name="Van de Peer Y."/>
            <person name="Grigoriev I.V."/>
        </authorList>
    </citation>
    <scope>NUCLEOTIDE SEQUENCE [LARGE SCALE GENOMIC DNA]</scope>
    <source>
        <strain evidence="5 6">CCMP1545</strain>
    </source>
</reference>
<dbReference type="RefSeq" id="XP_003062271.1">
    <property type="nucleotide sequence ID" value="XM_003062225.1"/>
</dbReference>
<feature type="region of interest" description="Disordered" evidence="3">
    <location>
        <begin position="1"/>
        <end position="82"/>
    </location>
</feature>
<dbReference type="GO" id="GO:0005856">
    <property type="term" value="C:cytoskeleton"/>
    <property type="evidence" value="ECO:0007669"/>
    <property type="project" value="UniProtKB-ARBA"/>
</dbReference>
<feature type="region of interest" description="Disordered" evidence="3">
    <location>
        <begin position="314"/>
        <end position="348"/>
    </location>
</feature>
<evidence type="ECO:0000313" key="6">
    <source>
        <dbReference type="Proteomes" id="UP000001876"/>
    </source>
</evidence>
<dbReference type="InterPro" id="IPR051147">
    <property type="entry name" value="CFAP_domain-containing"/>
</dbReference>
<proteinExistence type="predicted"/>
<dbReference type="InterPro" id="IPR025252">
    <property type="entry name" value="DUF4200"/>
</dbReference>
<accession>C1N2C4</accession>
<keyword evidence="6" id="KW-1185">Reference proteome</keyword>
<feature type="region of interest" description="Disordered" evidence="3">
    <location>
        <begin position="427"/>
        <end position="464"/>
    </location>
</feature>
<dbReference type="eggNOG" id="ENOG502QSDI">
    <property type="taxonomic scope" value="Eukaryota"/>
</dbReference>
<dbReference type="GeneID" id="9687710"/>
<dbReference type="EMBL" id="GG663745">
    <property type="protein sequence ID" value="EEH53983.1"/>
    <property type="molecule type" value="Genomic_DNA"/>
</dbReference>
<dbReference type="PANTHER" id="PTHR21683:SF3">
    <property type="entry name" value="CILIA AND FLAGELLA ASSOCIATED PROTEIN 100"/>
    <property type="match status" value="1"/>
</dbReference>
<feature type="domain" description="DUF4200" evidence="4">
    <location>
        <begin position="133"/>
        <end position="250"/>
    </location>
</feature>
<dbReference type="Pfam" id="PF13863">
    <property type="entry name" value="DUF4200"/>
    <property type="match status" value="1"/>
</dbReference>
<keyword evidence="1 2" id="KW-0175">Coiled coil</keyword>
<dbReference type="Proteomes" id="UP000001876">
    <property type="component" value="Unassembled WGS sequence"/>
</dbReference>
<name>C1N2C4_MICPC</name>
<evidence type="ECO:0000313" key="5">
    <source>
        <dbReference type="EMBL" id="EEH53983.1"/>
    </source>
</evidence>
<feature type="compositionally biased region" description="Basic and acidic residues" evidence="3">
    <location>
        <begin position="54"/>
        <end position="80"/>
    </location>
</feature>
<evidence type="ECO:0000256" key="2">
    <source>
        <dbReference type="SAM" id="Coils"/>
    </source>
</evidence>
<dbReference type="STRING" id="564608.C1N2C4"/>
<sequence length="604" mass="66436">MSAAGSGSGAPSQRGGERSRAASPPMDAPRDESEENPDPFAENPFVMPDDDELETARERIEARKALDKARAQRSSVRDKTTFTSAMGGTMAATLRAAGGKEPVVGRVAGAGSLVSDPNEPPPPRKEKEHLHDFIAKKREIFLVQMALDTKRAEIRKLEERALQREEALTKSEKMLEDDALRFDGFLKDNDMKVQEAIRNGELAAKAKHEKLQEIKKLNANVSIASSELGKTEDQLNDCATYQRFLDALTPPEFFAEQAAIRAARREARRAARREVRDAYANAIQNAADLEADLPRLEAALATASRLGRKAEDRARAELEAASEAAKTAREAIPERSPPPTPECDDSDEEIPMYYRDARALPALYNEMEEQNLFLIQNMQETEEALEEIQNRARETRERMEAETDALEAQAAALRAAIAAEEDKAAEIARRGDPGKGSLAGAKPSAKKKKSDSEGKEKKPAGAIAAGSNIPLEKLTEKVAEVYQRCGFPFDPSMSTIQMLTNIESKLESILAVADSMPKDVVEHAEKAQEKVRRSAARLEKIAEDEQAAIDKAAKSLARATAPVKKKVGKPQMTRSLPPSRKKKEVVVNMDKEEEELKAFLALDF</sequence>
<dbReference type="PANTHER" id="PTHR21683">
    <property type="entry name" value="COILED-COIL DOMAIN-CONTAINING PROTEIN 42 LIKE-2-LIKE-RELATED"/>
    <property type="match status" value="1"/>
</dbReference>
<dbReference type="OMA" id="AWKLSMT"/>
<feature type="compositionally biased region" description="Basic and acidic residues" evidence="3">
    <location>
        <begin position="450"/>
        <end position="459"/>
    </location>
</feature>
<organism evidence="6">
    <name type="scientific">Micromonas pusilla (strain CCMP1545)</name>
    <name type="common">Picoplanktonic green alga</name>
    <dbReference type="NCBI Taxonomy" id="564608"/>
    <lineage>
        <taxon>Eukaryota</taxon>
        <taxon>Viridiplantae</taxon>
        <taxon>Chlorophyta</taxon>
        <taxon>Mamiellophyceae</taxon>
        <taxon>Mamiellales</taxon>
        <taxon>Mamiellaceae</taxon>
        <taxon>Micromonas</taxon>
    </lineage>
</organism>
<dbReference type="KEGG" id="mpp:MICPUCDRAFT_51929"/>
<gene>
    <name evidence="5" type="ORF">MICPUCDRAFT_51929</name>
</gene>
<feature type="coiled-coil region" evidence="2">
    <location>
        <begin position="147"/>
        <end position="174"/>
    </location>
</feature>
<evidence type="ECO:0000256" key="3">
    <source>
        <dbReference type="SAM" id="MobiDB-lite"/>
    </source>
</evidence>
<evidence type="ECO:0000259" key="4">
    <source>
        <dbReference type="Pfam" id="PF13863"/>
    </source>
</evidence>
<feature type="coiled-coil region" evidence="2">
    <location>
        <begin position="521"/>
        <end position="555"/>
    </location>
</feature>
<dbReference type="AlphaFoldDB" id="C1N2C4"/>
<dbReference type="OrthoDB" id="10264063at2759"/>
<feature type="region of interest" description="Disordered" evidence="3">
    <location>
        <begin position="560"/>
        <end position="585"/>
    </location>
</feature>
<evidence type="ECO:0000256" key="1">
    <source>
        <dbReference type="ARBA" id="ARBA00023054"/>
    </source>
</evidence>
<protein>
    <submittedName>
        <fullName evidence="5">Predicted protein</fullName>
    </submittedName>
</protein>